<dbReference type="OrthoDB" id="1114934at2"/>
<feature type="signal peptide" evidence="1">
    <location>
        <begin position="1"/>
        <end position="20"/>
    </location>
</feature>
<organism evidence="2 3">
    <name type="scientific">Pedobacter polaris</name>
    <dbReference type="NCBI Taxonomy" id="2571273"/>
    <lineage>
        <taxon>Bacteria</taxon>
        <taxon>Pseudomonadati</taxon>
        <taxon>Bacteroidota</taxon>
        <taxon>Sphingobacteriia</taxon>
        <taxon>Sphingobacteriales</taxon>
        <taxon>Sphingobacteriaceae</taxon>
        <taxon>Pedobacter</taxon>
    </lineage>
</organism>
<sequence length="307" mass="33112">MKKQSIILITLLCASLFTNAQKEFRLSKSTGQLKLNINGAIIEGYDGKEVIFSSKDAKIDEVDERAKGLVAVSGSGYTDNTGMGISVTENGQEALVNMVSKKPIGIITIKVPQNMKVSFTNNSTLYSDELFIKDIKGEIEVSTTYNKVKLENNTGPMNIKTIHSPIDATFNSELKGPISIISIYGYVDVAMPSSSKANIELGTSYGKLYAGKEFKIDFEKTESDRKTDRGIYTINGAQTTSGSITTKTESGSTPARATGGTIITSGNGLTYSIGTYGSGDQIKGKLNGGGIDFIFKSTYKNVYLREK</sequence>
<dbReference type="AlphaFoldDB" id="A0A4U1CV19"/>
<evidence type="ECO:0000256" key="1">
    <source>
        <dbReference type="SAM" id="SignalP"/>
    </source>
</evidence>
<evidence type="ECO:0000313" key="3">
    <source>
        <dbReference type="Proteomes" id="UP000309488"/>
    </source>
</evidence>
<protein>
    <submittedName>
        <fullName evidence="2">DUF4097 domain-containing protein</fullName>
    </submittedName>
</protein>
<name>A0A4U1CV19_9SPHI</name>
<comment type="caution">
    <text evidence="2">The sequence shown here is derived from an EMBL/GenBank/DDBJ whole genome shotgun (WGS) entry which is preliminary data.</text>
</comment>
<dbReference type="Proteomes" id="UP000309488">
    <property type="component" value="Unassembled WGS sequence"/>
</dbReference>
<gene>
    <name evidence="2" type="ORF">FA048_07315</name>
</gene>
<keyword evidence="3" id="KW-1185">Reference proteome</keyword>
<feature type="chain" id="PRO_5020938675" evidence="1">
    <location>
        <begin position="21"/>
        <end position="307"/>
    </location>
</feature>
<evidence type="ECO:0000313" key="2">
    <source>
        <dbReference type="EMBL" id="TKC10009.1"/>
    </source>
</evidence>
<dbReference type="EMBL" id="SWBR01000002">
    <property type="protein sequence ID" value="TKC10009.1"/>
    <property type="molecule type" value="Genomic_DNA"/>
</dbReference>
<dbReference type="RefSeq" id="WP_136839585.1">
    <property type="nucleotide sequence ID" value="NZ_SWBR01000002.1"/>
</dbReference>
<reference evidence="2 3" key="1">
    <citation type="submission" date="2019-04" db="EMBL/GenBank/DDBJ databases">
        <title>Pedobacter sp. RP-3-22 sp. nov., isolated from Arctic soil.</title>
        <authorList>
            <person name="Dahal R.H."/>
            <person name="Kim D.-U."/>
        </authorList>
    </citation>
    <scope>NUCLEOTIDE SEQUENCE [LARGE SCALE GENOMIC DNA]</scope>
    <source>
        <strain evidence="2 3">RP-3-22</strain>
    </source>
</reference>
<accession>A0A4U1CV19</accession>
<proteinExistence type="predicted"/>
<keyword evidence="1" id="KW-0732">Signal</keyword>